<feature type="transmembrane region" description="Helical" evidence="6">
    <location>
        <begin position="390"/>
        <end position="409"/>
    </location>
</feature>
<dbReference type="Gene3D" id="1.20.1250.20">
    <property type="entry name" value="MFS general substrate transporter like domains"/>
    <property type="match status" value="1"/>
</dbReference>
<evidence type="ECO:0000313" key="9">
    <source>
        <dbReference type="Proteomes" id="UP001151699"/>
    </source>
</evidence>
<feature type="transmembrane region" description="Helical" evidence="6">
    <location>
        <begin position="223"/>
        <end position="246"/>
    </location>
</feature>
<dbReference type="SUPFAM" id="SSF57625">
    <property type="entry name" value="Invertebrate chitin-binding proteins"/>
    <property type="match status" value="1"/>
</dbReference>
<keyword evidence="4 6" id="KW-0472">Membrane</keyword>
<evidence type="ECO:0000259" key="7">
    <source>
        <dbReference type="PROSITE" id="PS50940"/>
    </source>
</evidence>
<dbReference type="GO" id="GO:0008521">
    <property type="term" value="F:acetyl-CoA transmembrane transporter activity"/>
    <property type="evidence" value="ECO:0007669"/>
    <property type="project" value="InterPro"/>
</dbReference>
<organism evidence="8 9">
    <name type="scientific">Pseudolycoriella hygida</name>
    <dbReference type="NCBI Taxonomy" id="35572"/>
    <lineage>
        <taxon>Eukaryota</taxon>
        <taxon>Metazoa</taxon>
        <taxon>Ecdysozoa</taxon>
        <taxon>Arthropoda</taxon>
        <taxon>Hexapoda</taxon>
        <taxon>Insecta</taxon>
        <taxon>Pterygota</taxon>
        <taxon>Neoptera</taxon>
        <taxon>Endopterygota</taxon>
        <taxon>Diptera</taxon>
        <taxon>Nematocera</taxon>
        <taxon>Sciaroidea</taxon>
        <taxon>Sciaridae</taxon>
        <taxon>Pseudolycoriella</taxon>
    </lineage>
</organism>
<feature type="transmembrane region" description="Helical" evidence="6">
    <location>
        <begin position="322"/>
        <end position="342"/>
    </location>
</feature>
<dbReference type="InterPro" id="IPR036259">
    <property type="entry name" value="MFS_trans_sf"/>
</dbReference>
<evidence type="ECO:0000256" key="2">
    <source>
        <dbReference type="ARBA" id="ARBA00022692"/>
    </source>
</evidence>
<dbReference type="Proteomes" id="UP001151699">
    <property type="component" value="Chromosome C"/>
</dbReference>
<evidence type="ECO:0000256" key="3">
    <source>
        <dbReference type="ARBA" id="ARBA00022989"/>
    </source>
</evidence>
<dbReference type="GO" id="GO:0008061">
    <property type="term" value="F:chitin binding"/>
    <property type="evidence" value="ECO:0007669"/>
    <property type="project" value="InterPro"/>
</dbReference>
<feature type="transmembrane region" description="Helical" evidence="6">
    <location>
        <begin position="516"/>
        <end position="536"/>
    </location>
</feature>
<dbReference type="SUPFAM" id="SSF103473">
    <property type="entry name" value="MFS general substrate transporter"/>
    <property type="match status" value="1"/>
</dbReference>
<dbReference type="PROSITE" id="PS50940">
    <property type="entry name" value="CHIT_BIND_II"/>
    <property type="match status" value="1"/>
</dbReference>
<keyword evidence="2 6" id="KW-0812">Transmembrane</keyword>
<feature type="domain" description="Chitin-binding type-2" evidence="7">
    <location>
        <begin position="539"/>
        <end position="594"/>
    </location>
</feature>
<feature type="transmembrane region" description="Helical" evidence="6">
    <location>
        <begin position="421"/>
        <end position="442"/>
    </location>
</feature>
<sequence length="805" mass="89592">EYIRLIDNDALAMQSSNGGVVNLSYTQSLTDLNVKADNSVTLPSSSSLVVIDLTDGKNYDKERKLSDPHEESDTFISGCTAAYQRFLSDWNSILILLFLYTLQGLPLGLIISIPLIIQEKSATYNQQARFSLAAWPFSLKLLWAPLVDALYIKKIGRRKSWLIPIQYLIGVTLFMLSYQVDHLIDTLQVGMLTAYFFLLNFLTATQDMAVDGWALTMLKRENVGLASTCNSVGQSIGIFIGHAVFLNLASKDFSNKYLRSEPQSEGVVTLSTFMVIWSVIYFITTTLLFVFKYEGNRNSADDKNTIMQSYYRLYEVSKLPAVRIWFLFQLSKGISIAALHVSDLKLVEAGLPKETKAILSVPLIPISLLLPIFVLKWTAGRTPMGLYSKAFVGIQIVSGLIGIMVWVTGEVKDVNGGFPSWYLPLLLVVECAYKLFTTTITVSNMAFSAKISDPEHGATFMTLYNTLSNLGSMWPTALALWLVDPLTVTQPCISDPDNLCDKPTTKIFDGYYTETILCMMILLLCCSLLLVCNLHVSVGSECITGTLTAHPSSCEKFLMCSGETFEEMSCPSGTVFNVDANTCDWPRNVKQCTSGKSITTPEPNAECNSSSGLNSPTNLTGILMQWLEEQQWKCEKSIQLLKEQLSEAEKSIQLLKEQIESGKSIQLLKEQSLGGSVPIGFTYVQLSGQRDPNVLWPAFKWEDITTNYAGLFFRAEGNDTVKFNEGEQAENSPRLTNVDSLVYKPTVEKHLVIKSQINLGGFSTPFLLAGDVAAHTTYSYHLRFNHSGGEVRPRNQAIRIWTRIE</sequence>
<evidence type="ECO:0000256" key="1">
    <source>
        <dbReference type="ARBA" id="ARBA00004141"/>
    </source>
</evidence>
<name>A0A9Q0MR46_9DIPT</name>
<feature type="transmembrane region" description="Helical" evidence="6">
    <location>
        <begin position="186"/>
        <end position="202"/>
    </location>
</feature>
<dbReference type="AlphaFoldDB" id="A0A9Q0MR46"/>
<evidence type="ECO:0000256" key="5">
    <source>
        <dbReference type="SAM" id="Coils"/>
    </source>
</evidence>
<evidence type="ECO:0000313" key="8">
    <source>
        <dbReference type="EMBL" id="KAJ6636468.1"/>
    </source>
</evidence>
<comment type="caution">
    <text evidence="8">The sequence shown here is derived from an EMBL/GenBank/DDBJ whole genome shotgun (WGS) entry which is preliminary data.</text>
</comment>
<dbReference type="SMART" id="SM00494">
    <property type="entry name" value="ChtBD2"/>
    <property type="match status" value="1"/>
</dbReference>
<dbReference type="Pfam" id="PF01607">
    <property type="entry name" value="CBM_14"/>
    <property type="match status" value="1"/>
</dbReference>
<feature type="transmembrane region" description="Helical" evidence="6">
    <location>
        <begin position="357"/>
        <end position="378"/>
    </location>
</feature>
<dbReference type="GO" id="GO:0016020">
    <property type="term" value="C:membrane"/>
    <property type="evidence" value="ECO:0007669"/>
    <property type="project" value="UniProtKB-SubCell"/>
</dbReference>
<proteinExistence type="predicted"/>
<keyword evidence="9" id="KW-1185">Reference proteome</keyword>
<dbReference type="PANTHER" id="PTHR12778:SF9">
    <property type="entry name" value="ACETYL-COENZYME A TRANSPORTER 1"/>
    <property type="match status" value="1"/>
</dbReference>
<feature type="coiled-coil region" evidence="5">
    <location>
        <begin position="638"/>
        <end position="665"/>
    </location>
</feature>
<dbReference type="Gene3D" id="2.170.140.10">
    <property type="entry name" value="Chitin binding domain"/>
    <property type="match status" value="1"/>
</dbReference>
<dbReference type="OrthoDB" id="6415790at2759"/>
<feature type="transmembrane region" description="Helical" evidence="6">
    <location>
        <begin position="132"/>
        <end position="152"/>
    </location>
</feature>
<dbReference type="InterPro" id="IPR002557">
    <property type="entry name" value="Chitin-bd_dom"/>
</dbReference>
<keyword evidence="3 6" id="KW-1133">Transmembrane helix</keyword>
<reference evidence="8" key="1">
    <citation type="submission" date="2022-07" db="EMBL/GenBank/DDBJ databases">
        <authorList>
            <person name="Trinca V."/>
            <person name="Uliana J.V.C."/>
            <person name="Torres T.T."/>
            <person name="Ward R.J."/>
            <person name="Monesi N."/>
        </authorList>
    </citation>
    <scope>NUCLEOTIDE SEQUENCE</scope>
    <source>
        <strain evidence="8">HSMRA1968</strain>
        <tissue evidence="8">Whole embryos</tissue>
    </source>
</reference>
<dbReference type="PANTHER" id="PTHR12778">
    <property type="entry name" value="SOLUTE CARRIER FAMILY 33 ACETYL-COA TRANSPORTER -RELATED"/>
    <property type="match status" value="1"/>
</dbReference>
<keyword evidence="5" id="KW-0175">Coiled coil</keyword>
<dbReference type="Pfam" id="PF13000">
    <property type="entry name" value="Acatn"/>
    <property type="match status" value="1"/>
</dbReference>
<feature type="non-terminal residue" evidence="8">
    <location>
        <position position="1"/>
    </location>
</feature>
<protein>
    <submittedName>
        <fullName evidence="8">Acetyl-coenzyme A transporter 1</fullName>
    </submittedName>
</protein>
<dbReference type="InterPro" id="IPR024371">
    <property type="entry name" value="AcetylCoA_trans_1-like"/>
</dbReference>
<feature type="transmembrane region" description="Helical" evidence="6">
    <location>
        <begin position="266"/>
        <end position="291"/>
    </location>
</feature>
<evidence type="ECO:0000256" key="4">
    <source>
        <dbReference type="ARBA" id="ARBA00023136"/>
    </source>
</evidence>
<evidence type="ECO:0000256" key="6">
    <source>
        <dbReference type="SAM" id="Phobius"/>
    </source>
</evidence>
<feature type="transmembrane region" description="Helical" evidence="6">
    <location>
        <begin position="93"/>
        <end position="117"/>
    </location>
</feature>
<dbReference type="EMBL" id="WJQU01000004">
    <property type="protein sequence ID" value="KAJ6636468.1"/>
    <property type="molecule type" value="Genomic_DNA"/>
</dbReference>
<gene>
    <name evidence="8" type="primary">Slc33a1_3</name>
    <name evidence="8" type="ORF">Bhyg_15058</name>
</gene>
<dbReference type="GO" id="GO:0005576">
    <property type="term" value="C:extracellular region"/>
    <property type="evidence" value="ECO:0007669"/>
    <property type="project" value="InterPro"/>
</dbReference>
<dbReference type="GO" id="GO:0035348">
    <property type="term" value="P:acetyl-CoA transmembrane transport"/>
    <property type="evidence" value="ECO:0007669"/>
    <property type="project" value="InterPro"/>
</dbReference>
<comment type="subcellular location">
    <subcellularLocation>
        <location evidence="1">Membrane</location>
        <topology evidence="1">Multi-pass membrane protein</topology>
    </subcellularLocation>
</comment>
<dbReference type="InterPro" id="IPR036508">
    <property type="entry name" value="Chitin-bd_dom_sf"/>
</dbReference>
<feature type="transmembrane region" description="Helical" evidence="6">
    <location>
        <begin position="161"/>
        <end position="180"/>
    </location>
</feature>
<accession>A0A9Q0MR46</accession>
<dbReference type="InterPro" id="IPR004752">
    <property type="entry name" value="AmpG_permease/AT-1"/>
</dbReference>